<dbReference type="GO" id="GO:0034625">
    <property type="term" value="P:fatty acid elongation, monounsaturated fatty acid"/>
    <property type="evidence" value="ECO:0007669"/>
    <property type="project" value="TreeGrafter"/>
</dbReference>
<feature type="compositionally biased region" description="Basic and acidic residues" evidence="14">
    <location>
        <begin position="377"/>
        <end position="388"/>
    </location>
</feature>
<evidence type="ECO:0000256" key="10">
    <source>
        <dbReference type="ARBA" id="ARBA00023160"/>
    </source>
</evidence>
<dbReference type="InterPro" id="IPR002076">
    <property type="entry name" value="ELO_fam"/>
</dbReference>
<evidence type="ECO:0000256" key="1">
    <source>
        <dbReference type="ARBA" id="ARBA00004141"/>
    </source>
</evidence>
<dbReference type="InterPro" id="IPR001660">
    <property type="entry name" value="SAM"/>
</dbReference>
<dbReference type="Pfam" id="PF01151">
    <property type="entry name" value="ELO"/>
    <property type="match status" value="1"/>
</dbReference>
<feature type="region of interest" description="Disordered" evidence="14">
    <location>
        <begin position="369"/>
        <end position="428"/>
    </location>
</feature>
<dbReference type="Pfam" id="PF07647">
    <property type="entry name" value="SAM_2"/>
    <property type="match status" value="1"/>
</dbReference>
<evidence type="ECO:0000313" key="16">
    <source>
        <dbReference type="EMBL" id="CAI8046831.1"/>
    </source>
</evidence>
<dbReference type="Gene3D" id="1.10.150.50">
    <property type="entry name" value="Transcription Factor, Ets-1"/>
    <property type="match status" value="1"/>
</dbReference>
<protein>
    <recommendedName>
        <fullName evidence="12">Elongation of very long chain fatty acids protein</fullName>
        <ecNumber evidence="12">2.3.1.199</ecNumber>
    </recommendedName>
    <alternativeName>
        <fullName evidence="12">Very-long-chain 3-oxoacyl-CoA synthase</fullName>
    </alternativeName>
</protein>
<feature type="compositionally biased region" description="Low complexity" evidence="14">
    <location>
        <begin position="389"/>
        <end position="404"/>
    </location>
</feature>
<keyword evidence="10 12" id="KW-0275">Fatty acid biosynthesis</keyword>
<organism evidence="16 17">
    <name type="scientific">Geodia barretti</name>
    <name type="common">Barrett's horny sponge</name>
    <dbReference type="NCBI Taxonomy" id="519541"/>
    <lineage>
        <taxon>Eukaryota</taxon>
        <taxon>Metazoa</taxon>
        <taxon>Porifera</taxon>
        <taxon>Demospongiae</taxon>
        <taxon>Heteroscleromorpha</taxon>
        <taxon>Tetractinellida</taxon>
        <taxon>Astrophorina</taxon>
        <taxon>Geodiidae</taxon>
        <taxon>Geodia</taxon>
    </lineage>
</organism>
<name>A0AA35TFZ2_GEOBA</name>
<dbReference type="InterPro" id="IPR013761">
    <property type="entry name" value="SAM/pointed_sf"/>
</dbReference>
<keyword evidence="9 12" id="KW-0472">Membrane</keyword>
<evidence type="ECO:0000256" key="11">
    <source>
        <dbReference type="ARBA" id="ARBA00047375"/>
    </source>
</evidence>
<dbReference type="EMBL" id="CASHTH010003594">
    <property type="protein sequence ID" value="CAI8046831.1"/>
    <property type="molecule type" value="Genomic_DNA"/>
</dbReference>
<evidence type="ECO:0000259" key="15">
    <source>
        <dbReference type="PROSITE" id="PS50105"/>
    </source>
</evidence>
<dbReference type="GO" id="GO:0042761">
    <property type="term" value="P:very long-chain fatty acid biosynthetic process"/>
    <property type="evidence" value="ECO:0007669"/>
    <property type="project" value="TreeGrafter"/>
</dbReference>
<gene>
    <name evidence="16" type="ORF">GBAR_LOCUS25897</name>
</gene>
<sequence>MTLEDFVLEYSTLLPLTMKVKRGYHGGDEKHSIATDDVYNVHFIKRTKVVVLKDRRGATFNIPLNSAVQFAPVFNPSNDPREPAKGASFEKVSDLLSLKTLPRVVRATKPHIRVDSKSTVEQSELFMVQSVVPLSVRKKALKVYSITCNQEKLLLPDSMGAFSTDPSIACLYLLEIVEHFLNQLPLDVRVVLSNCDLTNEELPFYLTNEVVTLSHFDSEISLIASTNWGENEVVCEEDQMPVEIPVDLPIQLVVQTPDGAREAHLSHHTKRLYERFDPSRIRLLKTRNIRRGFEKEGMELQRPERIYDIPDVGVRRNRSPQAAGGHKATPTSSTPALVSPQLRPRLGTPELRAAADSAYSKAYQPLMPITGAKKGSRKSEYTAPEPHRSTSPSSPAKTISSSSSRGCQSPRSDRRNQGQLPLPAPVSGGSELLENRVEILEREVHALRAEIAKLKTLVASSASGGTSLPESSTRRNNIQHLKTLSTKQVGDLLERMKLSQYREIFAEQEITGAILSQCTTEVLKMELGVASRIHRPTPSLSAHAYIRPTPYEPLPLGVVSGHAVEGQVPTAMTDWDVYYHVFRSFLTCRSAPLVGAYLIMCLAAPSLMNLFKPLDLRRPLVLHNIVCTVLSAYCVAAFAVAFTEDGNLFSTKESAGGTLRHAIFVYWMTKWYELLDTVFMVLRHKKSQISFLHVFHHASVPILADYGYSQACWPAFILVGSMNSFIHVVMYGYYGLTAFYPVRDFPIKKRVTQLQMTQFVICTLQGIWGHLHYNFCVYSILYPLALFCLFSNFYYQAFLRQRRDSSVSGRKHD</sequence>
<evidence type="ECO:0000256" key="12">
    <source>
        <dbReference type="RuleBase" id="RU361115"/>
    </source>
</evidence>
<dbReference type="PROSITE" id="PS50105">
    <property type="entry name" value="SAM_DOMAIN"/>
    <property type="match status" value="1"/>
</dbReference>
<comment type="similarity">
    <text evidence="2 12">Belongs to the ELO family.</text>
</comment>
<keyword evidence="7 12" id="KW-1133">Transmembrane helix</keyword>
<evidence type="ECO:0000256" key="9">
    <source>
        <dbReference type="ARBA" id="ARBA00023136"/>
    </source>
</evidence>
<keyword evidence="3 12" id="KW-0444">Lipid biosynthesis</keyword>
<comment type="subcellular location">
    <subcellularLocation>
        <location evidence="1">Membrane</location>
        <topology evidence="1">Multi-pass membrane protein</topology>
    </subcellularLocation>
</comment>
<dbReference type="AlphaFoldDB" id="A0AA35TFZ2"/>
<feature type="transmembrane region" description="Helical" evidence="12">
    <location>
        <begin position="620"/>
        <end position="643"/>
    </location>
</feature>
<feature type="region of interest" description="Disordered" evidence="14">
    <location>
        <begin position="310"/>
        <end position="344"/>
    </location>
</feature>
<keyword evidence="8 12" id="KW-0443">Lipid metabolism</keyword>
<dbReference type="PANTHER" id="PTHR11157:SF134">
    <property type="entry name" value="ELONGATION OF FATTY ACIDS PROTEIN 1-RELATED"/>
    <property type="match status" value="1"/>
</dbReference>
<keyword evidence="5 12" id="KW-0812">Transmembrane</keyword>
<keyword evidence="4 12" id="KW-0808">Transferase</keyword>
<feature type="transmembrane region" description="Helical" evidence="12">
    <location>
        <begin position="590"/>
        <end position="608"/>
    </location>
</feature>
<comment type="caution">
    <text evidence="16">The sequence shown here is derived from an EMBL/GenBank/DDBJ whole genome shotgun (WGS) entry which is preliminary data.</text>
</comment>
<feature type="domain" description="SAM" evidence="15">
    <location>
        <begin position="484"/>
        <end position="535"/>
    </location>
</feature>
<evidence type="ECO:0000256" key="3">
    <source>
        <dbReference type="ARBA" id="ARBA00022516"/>
    </source>
</evidence>
<feature type="transmembrane region" description="Helical" evidence="12">
    <location>
        <begin position="715"/>
        <end position="742"/>
    </location>
</feature>
<evidence type="ECO:0000256" key="6">
    <source>
        <dbReference type="ARBA" id="ARBA00022832"/>
    </source>
</evidence>
<proteinExistence type="inferred from homology"/>
<feature type="coiled-coil region" evidence="13">
    <location>
        <begin position="430"/>
        <end position="457"/>
    </location>
</feature>
<dbReference type="SUPFAM" id="SSF47769">
    <property type="entry name" value="SAM/Pointed domain"/>
    <property type="match status" value="1"/>
</dbReference>
<reference evidence="16" key="1">
    <citation type="submission" date="2023-03" db="EMBL/GenBank/DDBJ databases">
        <authorList>
            <person name="Steffen K."/>
            <person name="Cardenas P."/>
        </authorList>
    </citation>
    <scope>NUCLEOTIDE SEQUENCE</scope>
</reference>
<evidence type="ECO:0000256" key="4">
    <source>
        <dbReference type="ARBA" id="ARBA00022679"/>
    </source>
</evidence>
<dbReference type="PANTHER" id="PTHR11157">
    <property type="entry name" value="FATTY ACID ACYL TRANSFERASE-RELATED"/>
    <property type="match status" value="1"/>
</dbReference>
<evidence type="ECO:0000256" key="7">
    <source>
        <dbReference type="ARBA" id="ARBA00022989"/>
    </source>
</evidence>
<dbReference type="InterPro" id="IPR030457">
    <property type="entry name" value="ELO_CS"/>
</dbReference>
<dbReference type="GO" id="GO:0009922">
    <property type="term" value="F:fatty acid elongase activity"/>
    <property type="evidence" value="ECO:0007669"/>
    <property type="project" value="UniProtKB-EC"/>
</dbReference>
<dbReference type="GO" id="GO:0019367">
    <property type="term" value="P:fatty acid elongation, saturated fatty acid"/>
    <property type="evidence" value="ECO:0007669"/>
    <property type="project" value="TreeGrafter"/>
</dbReference>
<feature type="transmembrane region" description="Helical" evidence="12">
    <location>
        <begin position="777"/>
        <end position="795"/>
    </location>
</feature>
<comment type="caution">
    <text evidence="12">Lacks conserved residue(s) required for the propagation of feature annotation.</text>
</comment>
<evidence type="ECO:0000256" key="13">
    <source>
        <dbReference type="SAM" id="Coils"/>
    </source>
</evidence>
<accession>A0AA35TFZ2</accession>
<dbReference type="PROSITE" id="PS01188">
    <property type="entry name" value="ELO"/>
    <property type="match status" value="1"/>
</dbReference>
<evidence type="ECO:0000256" key="14">
    <source>
        <dbReference type="SAM" id="MobiDB-lite"/>
    </source>
</evidence>
<keyword evidence="13" id="KW-0175">Coiled coil</keyword>
<dbReference type="EC" id="2.3.1.199" evidence="12"/>
<dbReference type="GO" id="GO:0030148">
    <property type="term" value="P:sphingolipid biosynthetic process"/>
    <property type="evidence" value="ECO:0007669"/>
    <property type="project" value="TreeGrafter"/>
</dbReference>
<evidence type="ECO:0000313" key="17">
    <source>
        <dbReference type="Proteomes" id="UP001174909"/>
    </source>
</evidence>
<keyword evidence="6 12" id="KW-0276">Fatty acid metabolism</keyword>
<dbReference type="GO" id="GO:0005789">
    <property type="term" value="C:endoplasmic reticulum membrane"/>
    <property type="evidence" value="ECO:0007669"/>
    <property type="project" value="TreeGrafter"/>
</dbReference>
<evidence type="ECO:0000256" key="2">
    <source>
        <dbReference type="ARBA" id="ARBA00007263"/>
    </source>
</evidence>
<evidence type="ECO:0000256" key="8">
    <source>
        <dbReference type="ARBA" id="ARBA00023098"/>
    </source>
</evidence>
<dbReference type="Proteomes" id="UP001174909">
    <property type="component" value="Unassembled WGS sequence"/>
</dbReference>
<dbReference type="GO" id="GO:0034626">
    <property type="term" value="P:fatty acid elongation, polyunsaturated fatty acid"/>
    <property type="evidence" value="ECO:0007669"/>
    <property type="project" value="TreeGrafter"/>
</dbReference>
<evidence type="ECO:0000256" key="5">
    <source>
        <dbReference type="ARBA" id="ARBA00022692"/>
    </source>
</evidence>
<keyword evidence="17" id="KW-1185">Reference proteome</keyword>
<comment type="catalytic activity">
    <reaction evidence="11 12">
        <text>a very-long-chain acyl-CoA + malonyl-CoA + H(+) = a very-long-chain 3-oxoacyl-CoA + CO2 + CoA</text>
        <dbReference type="Rhea" id="RHEA:32727"/>
        <dbReference type="ChEBI" id="CHEBI:15378"/>
        <dbReference type="ChEBI" id="CHEBI:16526"/>
        <dbReference type="ChEBI" id="CHEBI:57287"/>
        <dbReference type="ChEBI" id="CHEBI:57384"/>
        <dbReference type="ChEBI" id="CHEBI:90725"/>
        <dbReference type="ChEBI" id="CHEBI:90736"/>
        <dbReference type="EC" id="2.3.1.199"/>
    </reaction>
</comment>
<dbReference type="SMART" id="SM00454">
    <property type="entry name" value="SAM"/>
    <property type="match status" value="1"/>
</dbReference>